<organism evidence="2">
    <name type="scientific">Cyanoptyche gloeocystis</name>
    <dbReference type="NCBI Taxonomy" id="77922"/>
    <lineage>
        <taxon>Eukaryota</taxon>
        <taxon>Glaucocystophyceae</taxon>
        <taxon>Glaucocystophyceae incertae sedis</taxon>
        <taxon>Cyanoptyche</taxon>
    </lineage>
</organism>
<evidence type="ECO:0000313" key="2">
    <source>
        <dbReference type="EMBL" id="CAD9553624.1"/>
    </source>
</evidence>
<feature type="region of interest" description="Disordered" evidence="1">
    <location>
        <begin position="27"/>
        <end position="64"/>
    </location>
</feature>
<name>A0A7S2NQP0_9EUKA</name>
<reference evidence="2" key="1">
    <citation type="submission" date="2021-01" db="EMBL/GenBank/DDBJ databases">
        <authorList>
            <person name="Corre E."/>
            <person name="Pelletier E."/>
            <person name="Niang G."/>
            <person name="Scheremetjew M."/>
            <person name="Finn R."/>
            <person name="Kale V."/>
            <person name="Holt S."/>
            <person name="Cochrane G."/>
            <person name="Meng A."/>
            <person name="Brown T."/>
            <person name="Cohen L."/>
        </authorList>
    </citation>
    <scope>NUCLEOTIDE SEQUENCE</scope>
    <source>
        <strain evidence="2">SAG4.97</strain>
    </source>
</reference>
<proteinExistence type="predicted"/>
<gene>
    <name evidence="2" type="ORF">CGLO1086_LOCUS1209</name>
</gene>
<sequence>MQQSQQSRQAFQISFFGERSLPSTSHFRTIESRATCPRAPLGKSPVTVASQQPENSAEPSRKEPQKFFSHIWCWPKQGYLRFRPEEDYSELWLEGWESHSGSLSDAISGTTGPCSDITRRPFSKHVLADGRRSLGYEDLAAWECREPTPED</sequence>
<dbReference type="EMBL" id="HBGX01002761">
    <property type="protein sequence ID" value="CAD9553624.1"/>
    <property type="molecule type" value="Transcribed_RNA"/>
</dbReference>
<feature type="compositionally biased region" description="Polar residues" evidence="1">
    <location>
        <begin position="47"/>
        <end position="58"/>
    </location>
</feature>
<dbReference type="AlphaFoldDB" id="A0A7S2NQP0"/>
<evidence type="ECO:0000256" key="1">
    <source>
        <dbReference type="SAM" id="MobiDB-lite"/>
    </source>
</evidence>
<protein>
    <submittedName>
        <fullName evidence="2">Uncharacterized protein</fullName>
    </submittedName>
</protein>
<accession>A0A7S2NQP0</accession>